<evidence type="ECO:0000313" key="1">
    <source>
        <dbReference type="EMBL" id="VYS59357.1"/>
    </source>
</evidence>
<dbReference type="AlphaFoldDB" id="A0A654FCS8"/>
<organism evidence="1 2">
    <name type="scientific">Arabidopsis thaliana</name>
    <name type="common">Mouse-ear cress</name>
    <dbReference type="NCBI Taxonomy" id="3702"/>
    <lineage>
        <taxon>Eukaryota</taxon>
        <taxon>Viridiplantae</taxon>
        <taxon>Streptophyta</taxon>
        <taxon>Embryophyta</taxon>
        <taxon>Tracheophyta</taxon>
        <taxon>Spermatophyta</taxon>
        <taxon>Magnoliopsida</taxon>
        <taxon>eudicotyledons</taxon>
        <taxon>Gunneridae</taxon>
        <taxon>Pentapetalae</taxon>
        <taxon>rosids</taxon>
        <taxon>malvids</taxon>
        <taxon>Brassicales</taxon>
        <taxon>Brassicaceae</taxon>
        <taxon>Camelineae</taxon>
        <taxon>Arabidopsis</taxon>
    </lineage>
</organism>
<evidence type="ECO:0000313" key="2">
    <source>
        <dbReference type="Proteomes" id="UP000426265"/>
    </source>
</evidence>
<proteinExistence type="predicted"/>
<accession>A0A654FCS8</accession>
<gene>
    <name evidence="1" type="ORF">AN1_LOCUS14798</name>
</gene>
<protein>
    <submittedName>
        <fullName evidence="1">Uncharacterized protein</fullName>
    </submittedName>
</protein>
<name>A0A654FCS8_ARATH</name>
<dbReference type="Proteomes" id="UP000426265">
    <property type="component" value="Unassembled WGS sequence"/>
</dbReference>
<reference evidence="1 2" key="1">
    <citation type="submission" date="2019-11" db="EMBL/GenBank/DDBJ databases">
        <authorList>
            <person name="Jiao W.-B."/>
            <person name="Schneeberger K."/>
        </authorList>
    </citation>
    <scope>NUCLEOTIDE SEQUENCE [LARGE SCALE GENOMIC DNA]</scope>
    <source>
        <strain evidence="2">cv. An-1</strain>
    </source>
</reference>
<dbReference type="EMBL" id="CACRSJ010000106">
    <property type="protein sequence ID" value="VYS59357.1"/>
    <property type="molecule type" value="Genomic_DNA"/>
</dbReference>
<sequence length="178" mass="21345">MFKVIHLPWKEEGSDRRFLNQIKKAIQSPRKKKSYVFSNCYKNGFVSRWRRTLEVKITWESDSVASFYMVLCIKYTANIMVLYQDRRFLIGNEPNLRKPFSLCESTRVRTSFLPRANERSYIYQLHITTFLGSISSQEPMRSAIKWQFISQFGDENIDVKFWFSSQEKMRGCVSWRYL</sequence>